<keyword evidence="8" id="KW-0472">Membrane</keyword>
<dbReference type="InterPro" id="IPR013783">
    <property type="entry name" value="Ig-like_fold"/>
</dbReference>
<dbReference type="NCBIfam" id="TIGR03934">
    <property type="entry name" value="TQXA_dom"/>
    <property type="match status" value="1"/>
</dbReference>
<evidence type="ECO:0000256" key="7">
    <source>
        <dbReference type="SAM" id="MobiDB-lite"/>
    </source>
</evidence>
<dbReference type="SUPFAM" id="SSF49478">
    <property type="entry name" value="Cna protein B-type domain"/>
    <property type="match status" value="3"/>
</dbReference>
<dbReference type="Pfam" id="PF08341">
    <property type="entry name" value="TED"/>
    <property type="match status" value="1"/>
</dbReference>
<evidence type="ECO:0000256" key="1">
    <source>
        <dbReference type="ARBA" id="ARBA00004168"/>
    </source>
</evidence>
<dbReference type="NCBIfam" id="NF033903">
    <property type="entry name" value="VaFE_rpt"/>
    <property type="match status" value="2"/>
</dbReference>
<keyword evidence="8" id="KW-1133">Transmembrane helix</keyword>
<dbReference type="PANTHER" id="PTHR36108:SF13">
    <property type="entry name" value="COLOSSIN-B-RELATED"/>
    <property type="match status" value="1"/>
</dbReference>
<dbReference type="InterPro" id="IPR041033">
    <property type="entry name" value="SpaA_PFL_dom_1"/>
</dbReference>
<keyword evidence="5" id="KW-0732">Signal</keyword>
<dbReference type="InterPro" id="IPR013552">
    <property type="entry name" value="Thioester_dom"/>
</dbReference>
<keyword evidence="3" id="KW-0134">Cell wall</keyword>
<dbReference type="Gene3D" id="2.60.40.3930">
    <property type="match status" value="2"/>
</dbReference>
<dbReference type="AlphaFoldDB" id="A0A9X0F6W1"/>
<evidence type="ECO:0000256" key="5">
    <source>
        <dbReference type="ARBA" id="ARBA00022729"/>
    </source>
</evidence>
<gene>
    <name evidence="10" type="ORF">C797_19372</name>
</gene>
<feature type="transmembrane region" description="Helical" evidence="8">
    <location>
        <begin position="875"/>
        <end position="895"/>
    </location>
</feature>
<sequence length="903" mass="99941">MTKRFVYSKSLALVMSLCMFFISVLIPMKSASAEVIHRENYEMNWAYSPQYGKNVRTELLKNASGQIAYCLVYGLKSPNGTDLPEVGRTDDVVYRVLLNGYPQKTPEQLGVSTWQQAHYATQLSIWHALGQINTGELQFKDAAVEQATKAITYAAEHTGDTQDVYMNVQPTDKQEAKLNGEYFETTTYAVETNAKKGEYKILLQEAPVGTRVVTEQGEAKETFQLDEKFRVQVPKSSNSAELSLRVTANLTNQHAVMYKGTSVIQDATVLLERSQEKVSQDLQVFWKAVGGLKILKVDENKKPLAGAVFEVLASNQKSMGTITTNAEGMATIDNIEMGSYVVKEIQSPVGYILNDTPQTLEVKTGEMVTWTAENKQIKGNVQLLKVDAEHPEKKVAGVTFQLKNSAGKVISEHTTDENGRIKVENIPFGSYTFVESKAKEGYVLSQEPIPFQIAEHGKTIELEAKNAPIYGELEITKIDVADGNNKLPNAEFTIFNVEGKEVVKGKTNAEGIAKFENLPFGKYTYRETGAPDGYMLNEETFSFEIKQNGEIVKHIVADEKIPSIQTTATDKTDGAKEMHTSKSVTIQDKVDYNDLLVGKEYTLTGKVMDKSTGKPLVVDEKEVTAEAKFTPKEANGSITLDFTCNATGLEGKEVVVFEKLLKDGKMVTSHTDINDKGQTVKFVKPEVKTTALNKADGSKELDATVSVTIQDKVEYKDLIVGKEYVVKGKLMDKATNKPLQVDGKEVTSETTFTAKEKDGSVMLDFTFNASALEGKEVVVFEDVYQNDVLVATHADIQDKGQTVRFKSKPEQPKSEQPKPEQPSKQPEKPVQPQPEQPKVVEQPVKEKPIVKAVEPAPKKLEHTLPTTGGKAENPYWMWIGGVVMLLGGLVAIRAYRTNKKANE</sequence>
<dbReference type="PANTHER" id="PTHR36108">
    <property type="entry name" value="COLOSSIN-B-RELATED"/>
    <property type="match status" value="1"/>
</dbReference>
<evidence type="ECO:0000259" key="9">
    <source>
        <dbReference type="PROSITE" id="PS50847"/>
    </source>
</evidence>
<dbReference type="InterPro" id="IPR019931">
    <property type="entry name" value="LPXTG_anchor"/>
</dbReference>
<comment type="similarity">
    <text evidence="2">Belongs to the serine-aspartate repeat-containing protein (SDr) family.</text>
</comment>
<feature type="compositionally biased region" description="Basic and acidic residues" evidence="7">
    <location>
        <begin position="807"/>
        <end position="818"/>
    </location>
</feature>
<evidence type="ECO:0000256" key="8">
    <source>
        <dbReference type="SAM" id="Phobius"/>
    </source>
</evidence>
<dbReference type="InterPro" id="IPR041100">
    <property type="entry name" value="TQ"/>
</dbReference>
<proteinExistence type="inferred from homology"/>
<evidence type="ECO:0000256" key="3">
    <source>
        <dbReference type="ARBA" id="ARBA00022512"/>
    </source>
</evidence>
<feature type="region of interest" description="Disordered" evidence="7">
    <location>
        <begin position="800"/>
        <end position="848"/>
    </location>
</feature>
<reference evidence="10 11" key="1">
    <citation type="journal article" date="2015" name="Sci. Rep.">
        <title>The expression and crystallization of Cry65Aa require two C-termini, revealing a novel evolutionary strategy of Bacillus thuringiensis Cry proteins.</title>
        <authorList>
            <person name="Peng D.H."/>
            <person name="Pang C.Y."/>
            <person name="Wu H."/>
            <person name="Huang Q."/>
            <person name="Zheng J.S."/>
            <person name="Sun M."/>
        </authorList>
    </citation>
    <scope>NUCLEOTIDE SEQUENCE [LARGE SCALE GENOMIC DNA]</scope>
    <source>
        <strain evidence="10 11">Sbt003</strain>
    </source>
</reference>
<evidence type="ECO:0000256" key="2">
    <source>
        <dbReference type="ARBA" id="ARBA00007257"/>
    </source>
</evidence>
<dbReference type="NCBIfam" id="TIGR01167">
    <property type="entry name" value="LPXTG_anchor"/>
    <property type="match status" value="1"/>
</dbReference>
<accession>A0A9X0F6W1</accession>
<evidence type="ECO:0000313" key="10">
    <source>
        <dbReference type="EMBL" id="KIU73132.1"/>
    </source>
</evidence>
<protein>
    <submittedName>
        <fullName evidence="10">Collagen adhesion protein</fullName>
    </submittedName>
</protein>
<dbReference type="EMBL" id="AMYJ01000033">
    <property type="protein sequence ID" value="KIU73132.1"/>
    <property type="molecule type" value="Genomic_DNA"/>
</dbReference>
<evidence type="ECO:0000256" key="6">
    <source>
        <dbReference type="ARBA" id="ARBA00023088"/>
    </source>
</evidence>
<comment type="caution">
    <text evidence="10">The sequence shown here is derived from an EMBL/GenBank/DDBJ whole genome shotgun (WGS) entry which is preliminary data.</text>
</comment>
<dbReference type="Gene3D" id="2.60.40.10">
    <property type="entry name" value="Immunoglobulins"/>
    <property type="match status" value="3"/>
</dbReference>
<comment type="subcellular location">
    <subcellularLocation>
        <location evidence="1">Secreted</location>
        <location evidence="1">Cell wall</location>
        <topology evidence="1">Peptidoglycan-anchor</topology>
    </subcellularLocation>
</comment>
<organism evidence="10 11">
    <name type="scientific">Bacillus thuringiensis Sbt003</name>
    <dbReference type="NCBI Taxonomy" id="1235825"/>
    <lineage>
        <taxon>Bacteria</taxon>
        <taxon>Bacillati</taxon>
        <taxon>Bacillota</taxon>
        <taxon>Bacilli</taxon>
        <taxon>Bacillales</taxon>
        <taxon>Bacillaceae</taxon>
        <taxon>Bacillus</taxon>
        <taxon>Bacillus cereus group</taxon>
    </lineage>
</organism>
<dbReference type="PROSITE" id="PS50847">
    <property type="entry name" value="GRAM_POS_ANCHORING"/>
    <property type="match status" value="1"/>
</dbReference>
<keyword evidence="6" id="KW-0572">Peptidoglycan-anchor</keyword>
<dbReference type="InterPro" id="IPR023849">
    <property type="entry name" value="TQXA_dom"/>
</dbReference>
<dbReference type="RefSeq" id="WP_045351863.1">
    <property type="nucleotide sequence ID" value="NZ_KN849204.1"/>
</dbReference>
<name>A0A9X0F6W1_BACTU</name>
<keyword evidence="8" id="KW-0812">Transmembrane</keyword>
<feature type="domain" description="Gram-positive cocci surface proteins LPxTG" evidence="9">
    <location>
        <begin position="864"/>
        <end position="903"/>
    </location>
</feature>
<dbReference type="Proteomes" id="UP000032407">
    <property type="component" value="Unassembled WGS sequence"/>
</dbReference>
<dbReference type="Pfam" id="PF17802">
    <property type="entry name" value="SpaA"/>
    <property type="match status" value="3"/>
</dbReference>
<evidence type="ECO:0000313" key="11">
    <source>
        <dbReference type="Proteomes" id="UP000032407"/>
    </source>
</evidence>
<dbReference type="Pfam" id="PF18202">
    <property type="entry name" value="TQ"/>
    <property type="match status" value="2"/>
</dbReference>
<evidence type="ECO:0000256" key="4">
    <source>
        <dbReference type="ARBA" id="ARBA00022525"/>
    </source>
</evidence>
<keyword evidence="4" id="KW-0964">Secreted</keyword>